<proteinExistence type="predicted"/>
<reference evidence="9" key="1">
    <citation type="journal article" date="2014" name="Nat. Commun.">
        <title>The emerging biofuel crop Camelina sativa retains a highly undifferentiated hexaploid genome structure.</title>
        <authorList>
            <person name="Kagale S."/>
            <person name="Koh C."/>
            <person name="Nixon J."/>
            <person name="Bollina V."/>
            <person name="Clarke W.E."/>
            <person name="Tuteja R."/>
            <person name="Spillane C."/>
            <person name="Robinson S.J."/>
            <person name="Links M.G."/>
            <person name="Clarke C."/>
            <person name="Higgins E.E."/>
            <person name="Huebert T."/>
            <person name="Sharpe A.G."/>
            <person name="Parkin I.A."/>
        </authorList>
    </citation>
    <scope>NUCLEOTIDE SEQUENCE [LARGE SCALE GENOMIC DNA]</scope>
    <source>
        <strain evidence="9">cv. DH55</strain>
    </source>
</reference>
<comment type="subcellular location">
    <subcellularLocation>
        <location evidence="1">Nucleus</location>
    </subcellularLocation>
</comment>
<evidence type="ECO:0000259" key="8">
    <source>
        <dbReference type="PROSITE" id="PS50066"/>
    </source>
</evidence>
<reference evidence="10" key="2">
    <citation type="submission" date="2025-08" db="UniProtKB">
        <authorList>
            <consortium name="RefSeq"/>
        </authorList>
    </citation>
    <scope>IDENTIFICATION</scope>
    <source>
        <tissue evidence="10">Leaf</tissue>
    </source>
</reference>
<evidence type="ECO:0000256" key="1">
    <source>
        <dbReference type="ARBA" id="ARBA00004123"/>
    </source>
</evidence>
<dbReference type="PROSITE" id="PS50066">
    <property type="entry name" value="MADS_BOX_2"/>
    <property type="match status" value="1"/>
</dbReference>
<evidence type="ECO:0000256" key="3">
    <source>
        <dbReference type="ARBA" id="ARBA00023125"/>
    </source>
</evidence>
<organism evidence="9 10">
    <name type="scientific">Camelina sativa</name>
    <name type="common">False flax</name>
    <name type="synonym">Myagrum sativum</name>
    <dbReference type="NCBI Taxonomy" id="90675"/>
    <lineage>
        <taxon>Eukaryota</taxon>
        <taxon>Viridiplantae</taxon>
        <taxon>Streptophyta</taxon>
        <taxon>Embryophyta</taxon>
        <taxon>Tracheophyta</taxon>
        <taxon>Spermatophyta</taxon>
        <taxon>Magnoliopsida</taxon>
        <taxon>eudicotyledons</taxon>
        <taxon>Gunneridae</taxon>
        <taxon>Pentapetalae</taxon>
        <taxon>rosids</taxon>
        <taxon>malvids</taxon>
        <taxon>Brassicales</taxon>
        <taxon>Brassicaceae</taxon>
        <taxon>Camelineae</taxon>
        <taxon>Camelina</taxon>
    </lineage>
</organism>
<dbReference type="InterPro" id="IPR002100">
    <property type="entry name" value="TF_MADSbox"/>
</dbReference>
<dbReference type="PANTHER" id="PTHR48019">
    <property type="entry name" value="SERUM RESPONSE FACTOR HOMOLOG"/>
    <property type="match status" value="1"/>
</dbReference>
<evidence type="ECO:0000256" key="5">
    <source>
        <dbReference type="ARBA" id="ARBA00023242"/>
    </source>
</evidence>
<protein>
    <submittedName>
        <fullName evidence="10">Agamous-like MADS-box protein AGL103</fullName>
    </submittedName>
</protein>
<dbReference type="RefSeq" id="XP_010468267.1">
    <property type="nucleotide sequence ID" value="XM_010469965.1"/>
</dbReference>
<evidence type="ECO:0000313" key="10">
    <source>
        <dbReference type="RefSeq" id="XP_010468267.1"/>
    </source>
</evidence>
<evidence type="ECO:0000256" key="6">
    <source>
        <dbReference type="SAM" id="Coils"/>
    </source>
</evidence>
<feature type="coiled-coil region" evidence="6">
    <location>
        <begin position="155"/>
        <end position="182"/>
    </location>
</feature>
<dbReference type="SMART" id="SM00432">
    <property type="entry name" value="MADS"/>
    <property type="match status" value="1"/>
</dbReference>
<dbReference type="InterPro" id="IPR033897">
    <property type="entry name" value="SRF-like_MADS-box"/>
</dbReference>
<name>A0ABM0WAV0_CAMSA</name>
<evidence type="ECO:0000256" key="4">
    <source>
        <dbReference type="ARBA" id="ARBA00023163"/>
    </source>
</evidence>
<evidence type="ECO:0000256" key="7">
    <source>
        <dbReference type="SAM" id="MobiDB-lite"/>
    </source>
</evidence>
<accession>A0ABM0WAV0</accession>
<dbReference type="Pfam" id="PF00319">
    <property type="entry name" value="SRF-TF"/>
    <property type="match status" value="1"/>
</dbReference>
<sequence>MVSFSSCSPSTSSSTKKDSMRFPQTQQTVFKKPYSASSSARATSLIKRRETVFKKANELSVLCGIDVCVIYYGPDGELKTWPKEREKVTALALRYCGLSERKRRKGCVDLYEFIDKINKDDSKKKQKKPKKEKPVRRVAKVKYPVWDPRFDNYSAEQLSGLVQSLERNLTRLQQRVRAVVEGHGQRKIQYLNMASQGPMMPSTMNQYFQQQPNQHVSMFLYNHGNGNVSQIPVSASALNQGQSLAPVPSELMIHPNQDVGNYSGSLGGQGTGINGFQNMNMLTYNNINSFNGFSKPIDQNSRVGSYSSLLEDGIDEFEDSHNNFNAEDYSGFLGAQGTVTNGMQNMNMHDYNNNNYNSVNANGHSHQFGQFQTQQQHGTFNWDQPGSNFRSLYDLPQPLQ</sequence>
<keyword evidence="4" id="KW-0804">Transcription</keyword>
<dbReference type="Proteomes" id="UP000694864">
    <property type="component" value="Chromosome 15"/>
</dbReference>
<gene>
    <name evidence="10" type="primary">LOC104748302</name>
</gene>
<feature type="compositionally biased region" description="Low complexity" evidence="7">
    <location>
        <begin position="1"/>
        <end position="14"/>
    </location>
</feature>
<keyword evidence="6" id="KW-0175">Coiled coil</keyword>
<feature type="domain" description="MADS-box" evidence="8">
    <location>
        <begin position="37"/>
        <end position="85"/>
    </location>
</feature>
<dbReference type="SUPFAM" id="SSF55455">
    <property type="entry name" value="SRF-like"/>
    <property type="match status" value="1"/>
</dbReference>
<evidence type="ECO:0000256" key="2">
    <source>
        <dbReference type="ARBA" id="ARBA00023015"/>
    </source>
</evidence>
<feature type="region of interest" description="Disordered" evidence="7">
    <location>
        <begin position="1"/>
        <end position="23"/>
    </location>
</feature>
<dbReference type="InterPro" id="IPR050142">
    <property type="entry name" value="MADS-box/MEF2_TF"/>
</dbReference>
<dbReference type="GeneID" id="104748302"/>
<dbReference type="InterPro" id="IPR036879">
    <property type="entry name" value="TF_MADSbox_sf"/>
</dbReference>
<dbReference type="PRINTS" id="PR00404">
    <property type="entry name" value="MADSDOMAIN"/>
</dbReference>
<keyword evidence="2" id="KW-0805">Transcription regulation</keyword>
<dbReference type="Gene3D" id="3.40.1810.10">
    <property type="entry name" value="Transcription factor, MADS-box"/>
    <property type="match status" value="1"/>
</dbReference>
<dbReference type="CDD" id="cd00266">
    <property type="entry name" value="MADS_SRF_like"/>
    <property type="match status" value="1"/>
</dbReference>
<keyword evidence="5" id="KW-0539">Nucleus</keyword>
<keyword evidence="3" id="KW-0238">DNA-binding</keyword>
<keyword evidence="9" id="KW-1185">Reference proteome</keyword>
<evidence type="ECO:0000313" key="9">
    <source>
        <dbReference type="Proteomes" id="UP000694864"/>
    </source>
</evidence>